<keyword evidence="12" id="KW-1185">Reference proteome</keyword>
<dbReference type="CDD" id="cd03879">
    <property type="entry name" value="M28_AAP"/>
    <property type="match status" value="1"/>
</dbReference>
<evidence type="ECO:0000256" key="4">
    <source>
        <dbReference type="ARBA" id="ARBA00022723"/>
    </source>
</evidence>
<sequence>MSPALLGLFICVVFIMRLQVAAFALLATLALVQSAPITHDEIEAKSAQGYRLLSIVDGEDPVWKTEDEKLQLMREEVQFFDVTDVFELEQKLAAKEKKVTVGKAAFPTPSKQSEVTPILNTLSISNMESYLASLTAFNNRYYTSSTGLQASNWILNTVSDIATDRDDVTVSKFSHRFQQFSIIAKIPGSEASTPVTILGSHMDSINLNSPSSCRAPGADDDGTGSVNLIEAFRTLIAADFKPSTPVEFHWYAAEEVGLLGSQDIADNYADDNIDVLAFMELDMSGYFEPGTKEVMAIQADYIDDDLNDFLGKIIDTYASIPWTMDIACGYACSDHASWYKAGYPSTFPYEAVTGNDNPRIHSSSDTTSVTGFSWTHSLEFAKVAVAFVYELAA</sequence>
<comment type="similarity">
    <text evidence="8">Belongs to the peptidase M28 family. M28E subfamily.</text>
</comment>
<evidence type="ECO:0000256" key="1">
    <source>
        <dbReference type="ARBA" id="ARBA00001947"/>
    </source>
</evidence>
<dbReference type="PANTHER" id="PTHR12147">
    <property type="entry name" value="METALLOPEPTIDASE M28 FAMILY MEMBER"/>
    <property type="match status" value="1"/>
</dbReference>
<dbReference type="EC" id="3.4.-.-" evidence="9"/>
<evidence type="ECO:0000256" key="9">
    <source>
        <dbReference type="RuleBase" id="RU361240"/>
    </source>
</evidence>
<keyword evidence="6 9" id="KW-0378">Hydrolase</keyword>
<proteinExistence type="inferred from homology"/>
<keyword evidence="2" id="KW-0031">Aminopeptidase</keyword>
<dbReference type="EMBL" id="JAUEPS010000003">
    <property type="protein sequence ID" value="KAK0467130.1"/>
    <property type="molecule type" value="Genomic_DNA"/>
</dbReference>
<dbReference type="Pfam" id="PF04389">
    <property type="entry name" value="Peptidase_M28"/>
    <property type="match status" value="1"/>
</dbReference>
<evidence type="ECO:0000313" key="11">
    <source>
        <dbReference type="EMBL" id="KAK0467130.1"/>
    </source>
</evidence>
<keyword evidence="7 9" id="KW-0862">Zinc</keyword>
<dbReference type="GO" id="GO:0008235">
    <property type="term" value="F:metalloexopeptidase activity"/>
    <property type="evidence" value="ECO:0007669"/>
    <property type="project" value="InterPro"/>
</dbReference>
<accession>A0AA39U4Z3</accession>
<evidence type="ECO:0000256" key="2">
    <source>
        <dbReference type="ARBA" id="ARBA00022438"/>
    </source>
</evidence>
<dbReference type="InterPro" id="IPR045175">
    <property type="entry name" value="M28_fam"/>
</dbReference>
<evidence type="ECO:0000256" key="5">
    <source>
        <dbReference type="ARBA" id="ARBA00022729"/>
    </source>
</evidence>
<dbReference type="AlphaFoldDB" id="A0AA39U4Z3"/>
<feature type="domain" description="Peptidase M28" evidence="10">
    <location>
        <begin position="182"/>
        <end position="387"/>
    </location>
</feature>
<protein>
    <recommendedName>
        <fullName evidence="9">Peptide hydrolase</fullName>
        <ecNumber evidence="9">3.4.-.-</ecNumber>
    </recommendedName>
</protein>
<dbReference type="GO" id="GO:0006508">
    <property type="term" value="P:proteolysis"/>
    <property type="evidence" value="ECO:0007669"/>
    <property type="project" value="UniProtKB-KW"/>
</dbReference>
<evidence type="ECO:0000256" key="3">
    <source>
        <dbReference type="ARBA" id="ARBA00022670"/>
    </source>
</evidence>
<keyword evidence="4 9" id="KW-0479">Metal-binding</keyword>
<evidence type="ECO:0000256" key="8">
    <source>
        <dbReference type="ARBA" id="ARBA00043962"/>
    </source>
</evidence>
<keyword evidence="3 9" id="KW-0645">Protease</keyword>
<dbReference type="GO" id="GO:0004177">
    <property type="term" value="F:aminopeptidase activity"/>
    <property type="evidence" value="ECO:0007669"/>
    <property type="project" value="UniProtKB-KW"/>
</dbReference>
<dbReference type="GO" id="GO:0046872">
    <property type="term" value="F:metal ion binding"/>
    <property type="evidence" value="ECO:0007669"/>
    <property type="project" value="UniProtKB-KW"/>
</dbReference>
<reference evidence="11" key="1">
    <citation type="submission" date="2023-06" db="EMBL/GenBank/DDBJ databases">
        <authorList>
            <consortium name="Lawrence Berkeley National Laboratory"/>
            <person name="Ahrendt S."/>
            <person name="Sahu N."/>
            <person name="Indic B."/>
            <person name="Wong-Bajracharya J."/>
            <person name="Merenyi Z."/>
            <person name="Ke H.-M."/>
            <person name="Monk M."/>
            <person name="Kocsube S."/>
            <person name="Drula E."/>
            <person name="Lipzen A."/>
            <person name="Balint B."/>
            <person name="Henrissat B."/>
            <person name="Andreopoulos B."/>
            <person name="Martin F.M."/>
            <person name="Harder C.B."/>
            <person name="Rigling D."/>
            <person name="Ford K.L."/>
            <person name="Foster G.D."/>
            <person name="Pangilinan J."/>
            <person name="Papanicolaou A."/>
            <person name="Barry K."/>
            <person name="LaButti K."/>
            <person name="Viragh M."/>
            <person name="Koriabine M."/>
            <person name="Yan M."/>
            <person name="Riley R."/>
            <person name="Champramary S."/>
            <person name="Plett K.L."/>
            <person name="Tsai I.J."/>
            <person name="Slot J."/>
            <person name="Sipos G."/>
            <person name="Plett J."/>
            <person name="Nagy L.G."/>
            <person name="Grigoriev I.V."/>
        </authorList>
    </citation>
    <scope>NUCLEOTIDE SEQUENCE</scope>
    <source>
        <strain evidence="11">CCBAS 213</strain>
    </source>
</reference>
<comment type="caution">
    <text evidence="11">The sequence shown here is derived from an EMBL/GenBank/DDBJ whole genome shotgun (WGS) entry which is preliminary data.</text>
</comment>
<keyword evidence="5" id="KW-0732">Signal</keyword>
<evidence type="ECO:0000256" key="7">
    <source>
        <dbReference type="ARBA" id="ARBA00022833"/>
    </source>
</evidence>
<dbReference type="RefSeq" id="XP_060337722.1">
    <property type="nucleotide sequence ID" value="XM_060471364.1"/>
</dbReference>
<dbReference type="SUPFAM" id="SSF53187">
    <property type="entry name" value="Zn-dependent exopeptidases"/>
    <property type="match status" value="1"/>
</dbReference>
<name>A0AA39U4Z3_ARMTA</name>
<evidence type="ECO:0000313" key="12">
    <source>
        <dbReference type="Proteomes" id="UP001175211"/>
    </source>
</evidence>
<comment type="cofactor">
    <cofactor evidence="1">
        <name>Zn(2+)</name>
        <dbReference type="ChEBI" id="CHEBI:29105"/>
    </cofactor>
</comment>
<evidence type="ECO:0000259" key="10">
    <source>
        <dbReference type="Pfam" id="PF04389"/>
    </source>
</evidence>
<dbReference type="GeneID" id="85354912"/>
<dbReference type="Gene3D" id="3.40.630.10">
    <property type="entry name" value="Zn peptidases"/>
    <property type="match status" value="1"/>
</dbReference>
<evidence type="ECO:0000256" key="6">
    <source>
        <dbReference type="ARBA" id="ARBA00022801"/>
    </source>
</evidence>
<organism evidence="11 12">
    <name type="scientific">Armillaria tabescens</name>
    <name type="common">Ringless honey mushroom</name>
    <name type="synonym">Agaricus tabescens</name>
    <dbReference type="NCBI Taxonomy" id="1929756"/>
    <lineage>
        <taxon>Eukaryota</taxon>
        <taxon>Fungi</taxon>
        <taxon>Dikarya</taxon>
        <taxon>Basidiomycota</taxon>
        <taxon>Agaricomycotina</taxon>
        <taxon>Agaricomycetes</taxon>
        <taxon>Agaricomycetidae</taxon>
        <taxon>Agaricales</taxon>
        <taxon>Marasmiineae</taxon>
        <taxon>Physalacriaceae</taxon>
        <taxon>Desarmillaria</taxon>
    </lineage>
</organism>
<dbReference type="InterPro" id="IPR007484">
    <property type="entry name" value="Peptidase_M28"/>
</dbReference>
<dbReference type="Proteomes" id="UP001175211">
    <property type="component" value="Unassembled WGS sequence"/>
</dbReference>
<gene>
    <name evidence="11" type="ORF">EV420DRAFT_1507348</name>
</gene>
<dbReference type="PANTHER" id="PTHR12147:SF56">
    <property type="entry name" value="AMINOPEPTIDASE YDR415C-RELATED"/>
    <property type="match status" value="1"/>
</dbReference>